<dbReference type="AlphaFoldDB" id="A0A8D8KCG5"/>
<evidence type="ECO:0000313" key="7">
    <source>
        <dbReference type="EMBL" id="CAG6587156.1"/>
    </source>
</evidence>
<dbReference type="InterPro" id="IPR013087">
    <property type="entry name" value="Znf_C2H2_type"/>
</dbReference>
<name>A0A8D8KCG5_CULPI</name>
<dbReference type="InterPro" id="IPR036236">
    <property type="entry name" value="Znf_C2H2_sf"/>
</dbReference>
<dbReference type="Gene3D" id="3.30.160.60">
    <property type="entry name" value="Classic Zinc Finger"/>
    <property type="match status" value="1"/>
</dbReference>
<evidence type="ECO:0000256" key="3">
    <source>
        <dbReference type="ARBA" id="ARBA00022771"/>
    </source>
</evidence>
<keyword evidence="2" id="KW-0677">Repeat</keyword>
<dbReference type="SMART" id="SM00355">
    <property type="entry name" value="ZnF_C2H2"/>
    <property type="match status" value="9"/>
</dbReference>
<evidence type="ECO:0000256" key="4">
    <source>
        <dbReference type="ARBA" id="ARBA00022833"/>
    </source>
</evidence>
<feature type="domain" description="C2H2-type" evidence="6">
    <location>
        <begin position="349"/>
        <end position="377"/>
    </location>
</feature>
<dbReference type="PANTHER" id="PTHR24408:SF64">
    <property type="entry name" value="LINKING IMMUNITY AND METABOLISM-RELATED"/>
    <property type="match status" value="1"/>
</dbReference>
<keyword evidence="4" id="KW-0862">Zinc</keyword>
<protein>
    <submittedName>
        <fullName evidence="7">Zinc finger protein 778</fullName>
    </submittedName>
</protein>
<organism evidence="7">
    <name type="scientific">Culex pipiens</name>
    <name type="common">House mosquito</name>
    <dbReference type="NCBI Taxonomy" id="7175"/>
    <lineage>
        <taxon>Eukaryota</taxon>
        <taxon>Metazoa</taxon>
        <taxon>Ecdysozoa</taxon>
        <taxon>Arthropoda</taxon>
        <taxon>Hexapoda</taxon>
        <taxon>Insecta</taxon>
        <taxon>Pterygota</taxon>
        <taxon>Neoptera</taxon>
        <taxon>Endopterygota</taxon>
        <taxon>Diptera</taxon>
        <taxon>Nematocera</taxon>
        <taxon>Culicoidea</taxon>
        <taxon>Culicidae</taxon>
        <taxon>Culicinae</taxon>
        <taxon>Culicini</taxon>
        <taxon>Culex</taxon>
        <taxon>Culex</taxon>
    </lineage>
</organism>
<dbReference type="GO" id="GO:0008270">
    <property type="term" value="F:zinc ion binding"/>
    <property type="evidence" value="ECO:0007669"/>
    <property type="project" value="UniProtKB-KW"/>
</dbReference>
<accession>A0A8D8KCG5</accession>
<dbReference type="PROSITE" id="PS50157">
    <property type="entry name" value="ZINC_FINGER_C2H2_2"/>
    <property type="match status" value="3"/>
</dbReference>
<feature type="domain" description="C2H2-type" evidence="6">
    <location>
        <begin position="289"/>
        <end position="317"/>
    </location>
</feature>
<dbReference type="EMBL" id="HBUE01065773">
    <property type="protein sequence ID" value="CAG6470655.1"/>
    <property type="molecule type" value="Transcribed_RNA"/>
</dbReference>
<dbReference type="GO" id="GO:0005634">
    <property type="term" value="C:nucleus"/>
    <property type="evidence" value="ECO:0007669"/>
    <property type="project" value="TreeGrafter"/>
</dbReference>
<evidence type="ECO:0000259" key="6">
    <source>
        <dbReference type="PROSITE" id="PS50157"/>
    </source>
</evidence>
<evidence type="ECO:0000256" key="2">
    <source>
        <dbReference type="ARBA" id="ARBA00022737"/>
    </source>
</evidence>
<dbReference type="GO" id="GO:0000981">
    <property type="term" value="F:DNA-binding transcription factor activity, RNA polymerase II-specific"/>
    <property type="evidence" value="ECO:0007669"/>
    <property type="project" value="TreeGrafter"/>
</dbReference>
<evidence type="ECO:0000256" key="5">
    <source>
        <dbReference type="PROSITE-ProRule" id="PRU00042"/>
    </source>
</evidence>
<sequence length="408" mass="47542">MNIDSVLDLEEMLPVSSITKSGTVFEESKVALEPGPELQPEPAPIVIDSDSEPELTDSSSTFVEKVNLDDANLRDLAVREIPKDLLELDTLHRCFVCKSRFRSVDPMRHHLKLHARTVCLKCGERFYTIPELDWHRRAIHGEDFEFLKRMGSMFFCRICAVVGFLSMDDACEHLYACHDEFLVAALPEHDAKVIEGGSKVEEPQTYRVCSDAFSDPKCWQYYCDSCDVFITGVKFNAEHNEHHRNPRKTTAVPIFDCLHCVDSPRFKFLDEYSEHVKKHALQKIHDTRFYCLLCQKRFETESGIKRHIFEKHVRTTALTIACPYCPEAFTHLKPLAEHKWHVHRIRASFKCESCGEQFSSNLARIKHRREAHREDLEFRERFCRHCMQMFDTVEERAAHDAEEHKKKL</sequence>
<keyword evidence="3 5" id="KW-0863">Zinc-finger</keyword>
<evidence type="ECO:0000256" key="1">
    <source>
        <dbReference type="ARBA" id="ARBA00022723"/>
    </source>
</evidence>
<keyword evidence="1" id="KW-0479">Metal-binding</keyword>
<dbReference type="EMBL" id="HBUE01319354">
    <property type="protein sequence ID" value="CAG6587156.1"/>
    <property type="molecule type" value="Transcribed_RNA"/>
</dbReference>
<dbReference type="SUPFAM" id="SSF57667">
    <property type="entry name" value="beta-beta-alpha zinc fingers"/>
    <property type="match status" value="1"/>
</dbReference>
<proteinExistence type="predicted"/>
<dbReference type="PANTHER" id="PTHR24408">
    <property type="entry name" value="ZINC FINGER PROTEIN"/>
    <property type="match status" value="1"/>
</dbReference>
<reference evidence="7" key="1">
    <citation type="submission" date="2021-05" db="EMBL/GenBank/DDBJ databases">
        <authorList>
            <person name="Alioto T."/>
            <person name="Alioto T."/>
            <person name="Gomez Garrido J."/>
        </authorList>
    </citation>
    <scope>NUCLEOTIDE SEQUENCE</scope>
</reference>
<dbReference type="GO" id="GO:0043565">
    <property type="term" value="F:sequence-specific DNA binding"/>
    <property type="evidence" value="ECO:0007669"/>
    <property type="project" value="TreeGrafter"/>
</dbReference>
<feature type="domain" description="C2H2-type" evidence="6">
    <location>
        <begin position="117"/>
        <end position="145"/>
    </location>
</feature>
<dbReference type="PROSITE" id="PS00028">
    <property type="entry name" value="ZINC_FINGER_C2H2_1"/>
    <property type="match status" value="5"/>
</dbReference>
<dbReference type="EMBL" id="HBUE01212864">
    <property type="protein sequence ID" value="CAG6535189.1"/>
    <property type="molecule type" value="Transcribed_RNA"/>
</dbReference>